<sequence length="306" mass="32313">MIHPNDPLNTAGAESNGADASGAEQSRTSLPAYPSYPTSLTSQDPHSPVPAVRMHGLTKDFSGHVAVNNLTLDIPRGSFYGFVGPNGAGKTTAITMATGLLEPTSGNAWIAGHPMWGDASPSDVYAAKQSYGLLADGLPVFDRLTAAEYLQYMGALRKLPQEDISQRSSELLAALDLTGTGKKKIVDFSAGMTKKILLAGALVHSPQVLLLDEPFEAVDPVSAQVIKEILKQFVAVGGTVVISSHVMELVEGLCSHVAIIAQGQVRAAGTLDEVRGGIPLVDRFVELVGARHLQEGSLQWLRGEPQ</sequence>
<dbReference type="PANTHER" id="PTHR42711">
    <property type="entry name" value="ABC TRANSPORTER ATP-BINDING PROTEIN"/>
    <property type="match status" value="1"/>
</dbReference>
<dbReference type="GO" id="GO:0046677">
    <property type="term" value="P:response to antibiotic"/>
    <property type="evidence" value="ECO:0007669"/>
    <property type="project" value="UniProtKB-KW"/>
</dbReference>
<dbReference type="GO" id="GO:0005886">
    <property type="term" value="C:plasma membrane"/>
    <property type="evidence" value="ECO:0007669"/>
    <property type="project" value="UniProtKB-SubCell"/>
</dbReference>
<dbReference type="Proteomes" id="UP000030145">
    <property type="component" value="Unassembled WGS sequence"/>
</dbReference>
<evidence type="ECO:0000313" key="8">
    <source>
        <dbReference type="EMBL" id="KGM18307.1"/>
    </source>
</evidence>
<dbReference type="InterPro" id="IPR003439">
    <property type="entry name" value="ABC_transporter-like_ATP-bd"/>
</dbReference>
<evidence type="ECO:0000256" key="1">
    <source>
        <dbReference type="ARBA" id="ARBA00004202"/>
    </source>
</evidence>
<dbReference type="PROSITE" id="PS50893">
    <property type="entry name" value="ABC_TRANSPORTER_2"/>
    <property type="match status" value="1"/>
</dbReference>
<feature type="region of interest" description="Disordered" evidence="6">
    <location>
        <begin position="1"/>
        <end position="51"/>
    </location>
</feature>
<feature type="compositionally biased region" description="Polar residues" evidence="6">
    <location>
        <begin position="36"/>
        <end position="45"/>
    </location>
</feature>
<reference evidence="8 9" key="1">
    <citation type="submission" date="2014-10" db="EMBL/GenBank/DDBJ databases">
        <title>Whole Genome sequence of Corynebacterium auriscanis strain CIP 106629.</title>
        <authorList>
            <person name="Hassan S.S."/>
            <person name="Jamal S.B."/>
            <person name="Tiwari S."/>
            <person name="Oliveira L.D.C."/>
            <person name="Souza F."/>
            <person name="Mariano D.C."/>
            <person name="Almeida S."/>
            <person name="Dorella F."/>
            <person name="Pereira F."/>
            <person name="Carvalho A."/>
            <person name="Leal C.A."/>
            <person name="Soares S.D.C."/>
            <person name="Figueiredo H.C."/>
            <person name="Silva A."/>
            <person name="Azevedo V.A."/>
        </authorList>
    </citation>
    <scope>NUCLEOTIDE SEQUENCE [LARGE SCALE GENOMIC DNA]</scope>
    <source>
        <strain evidence="8 9">CIP 106629</strain>
    </source>
</reference>
<dbReference type="InterPro" id="IPR003593">
    <property type="entry name" value="AAA+_ATPase"/>
</dbReference>
<dbReference type="Gene3D" id="3.40.50.300">
    <property type="entry name" value="P-loop containing nucleotide triphosphate hydrolases"/>
    <property type="match status" value="1"/>
</dbReference>
<evidence type="ECO:0000256" key="5">
    <source>
        <dbReference type="ARBA" id="ARBA00023251"/>
    </source>
</evidence>
<feature type="domain" description="ABC transporter" evidence="7">
    <location>
        <begin position="52"/>
        <end position="287"/>
    </location>
</feature>
<evidence type="ECO:0000256" key="6">
    <source>
        <dbReference type="SAM" id="MobiDB-lite"/>
    </source>
</evidence>
<keyword evidence="3" id="KW-0547">Nucleotide-binding</keyword>
<evidence type="ECO:0000313" key="9">
    <source>
        <dbReference type="Proteomes" id="UP000030145"/>
    </source>
</evidence>
<keyword evidence="5" id="KW-0046">Antibiotic resistance</keyword>
<keyword evidence="4 8" id="KW-0067">ATP-binding</keyword>
<dbReference type="InterPro" id="IPR050763">
    <property type="entry name" value="ABC_transporter_ATP-binding"/>
</dbReference>
<dbReference type="GeneID" id="300553086"/>
<comment type="subcellular location">
    <subcellularLocation>
        <location evidence="1">Cell membrane</location>
        <topology evidence="1">Peripheral membrane protein</topology>
    </subcellularLocation>
</comment>
<evidence type="ECO:0000256" key="3">
    <source>
        <dbReference type="ARBA" id="ARBA00022741"/>
    </source>
</evidence>
<dbReference type="AlphaFoldDB" id="A0A0A2DKK8"/>
<accession>A0A0A2DKK8</accession>
<dbReference type="RefSeq" id="WP_035115317.1">
    <property type="nucleotide sequence ID" value="NZ_CP047046.1"/>
</dbReference>
<dbReference type="GO" id="GO:0005524">
    <property type="term" value="F:ATP binding"/>
    <property type="evidence" value="ECO:0007669"/>
    <property type="project" value="UniProtKB-KW"/>
</dbReference>
<comment type="caution">
    <text evidence="8">The sequence shown here is derived from an EMBL/GenBank/DDBJ whole genome shotgun (WGS) entry which is preliminary data.</text>
</comment>
<proteinExistence type="predicted"/>
<evidence type="ECO:0000256" key="2">
    <source>
        <dbReference type="ARBA" id="ARBA00022448"/>
    </source>
</evidence>
<dbReference type="SUPFAM" id="SSF52540">
    <property type="entry name" value="P-loop containing nucleoside triphosphate hydrolases"/>
    <property type="match status" value="1"/>
</dbReference>
<gene>
    <name evidence="8" type="ORF">MA47_08730</name>
</gene>
<dbReference type="PANTHER" id="PTHR42711:SF19">
    <property type="entry name" value="DOXORUBICIN RESISTANCE ATP-BINDING PROTEIN DRRA"/>
    <property type="match status" value="1"/>
</dbReference>
<protein>
    <submittedName>
        <fullName evidence="8">ABC transporter ATP-binding protein</fullName>
    </submittedName>
</protein>
<organism evidence="8 9">
    <name type="scientific">Corynebacterium auriscanis</name>
    <dbReference type="NCBI Taxonomy" id="99807"/>
    <lineage>
        <taxon>Bacteria</taxon>
        <taxon>Bacillati</taxon>
        <taxon>Actinomycetota</taxon>
        <taxon>Actinomycetes</taxon>
        <taxon>Mycobacteriales</taxon>
        <taxon>Corynebacteriaceae</taxon>
        <taxon>Corynebacterium</taxon>
    </lineage>
</organism>
<dbReference type="SMART" id="SM00382">
    <property type="entry name" value="AAA"/>
    <property type="match status" value="1"/>
</dbReference>
<keyword evidence="2" id="KW-0813">Transport</keyword>
<keyword evidence="9" id="KW-1185">Reference proteome</keyword>
<dbReference type="InterPro" id="IPR027417">
    <property type="entry name" value="P-loop_NTPase"/>
</dbReference>
<dbReference type="CDD" id="cd03230">
    <property type="entry name" value="ABC_DR_subfamily_A"/>
    <property type="match status" value="1"/>
</dbReference>
<evidence type="ECO:0000259" key="7">
    <source>
        <dbReference type="PROSITE" id="PS50893"/>
    </source>
</evidence>
<dbReference type="Pfam" id="PF00005">
    <property type="entry name" value="ABC_tran"/>
    <property type="match status" value="1"/>
</dbReference>
<dbReference type="EMBL" id="JRVJ01000018">
    <property type="protein sequence ID" value="KGM18307.1"/>
    <property type="molecule type" value="Genomic_DNA"/>
</dbReference>
<dbReference type="GO" id="GO:0016887">
    <property type="term" value="F:ATP hydrolysis activity"/>
    <property type="evidence" value="ECO:0007669"/>
    <property type="project" value="InterPro"/>
</dbReference>
<evidence type="ECO:0000256" key="4">
    <source>
        <dbReference type="ARBA" id="ARBA00022840"/>
    </source>
</evidence>
<name>A0A0A2DKK8_9CORY</name>